<name>A0ABT9MM91_9ACTN</name>
<sequence length="270" mass="30145">MTTREWRQVTVTFPDPHTAEQTARSHLAPILAEAERQQLITAWFYIRKQGWRVRFAPATHDADRYVVNELERLARDRHLHTIIPGSYEPEVHAFGGTEPMQAAHQLWHHDSRHLLLNNDGTAARQRETSIMLSAAMMRAAKLDWYEQGDVWARIAEHRDRPATGATSALLNGAKRLLTVDPASLTRQEGSLAGYQTLIEAYAAAGESLRHLNDTGQLHRGLRDVLTHHVIFSWNRRGIPGPQQAALATAAATVIFGPDPTLDILAPDGTS</sequence>
<evidence type="ECO:0000259" key="1">
    <source>
        <dbReference type="Pfam" id="PF14028"/>
    </source>
</evidence>
<gene>
    <name evidence="2" type="ORF">J2S43_001032</name>
</gene>
<feature type="domain" description="Thiopeptide-type bacteriocin biosynthesis" evidence="1">
    <location>
        <begin position="6"/>
        <end position="251"/>
    </location>
</feature>
<comment type="caution">
    <text evidence="2">The sequence shown here is derived from an EMBL/GenBank/DDBJ whole genome shotgun (WGS) entry which is preliminary data.</text>
</comment>
<dbReference type="Proteomes" id="UP001240984">
    <property type="component" value="Unassembled WGS sequence"/>
</dbReference>
<proteinExistence type="predicted"/>
<dbReference type="Pfam" id="PF14028">
    <property type="entry name" value="Lant_dehydr_C"/>
    <property type="match status" value="1"/>
</dbReference>
<dbReference type="NCBIfam" id="TIGR03891">
    <property type="entry name" value="thiopep_ocin"/>
    <property type="match status" value="1"/>
</dbReference>
<evidence type="ECO:0000313" key="2">
    <source>
        <dbReference type="EMBL" id="MDP9792520.1"/>
    </source>
</evidence>
<organism evidence="2 3">
    <name type="scientific">Catenuloplanes nepalensis</name>
    <dbReference type="NCBI Taxonomy" id="587533"/>
    <lineage>
        <taxon>Bacteria</taxon>
        <taxon>Bacillati</taxon>
        <taxon>Actinomycetota</taxon>
        <taxon>Actinomycetes</taxon>
        <taxon>Micromonosporales</taxon>
        <taxon>Micromonosporaceae</taxon>
        <taxon>Catenuloplanes</taxon>
    </lineage>
</organism>
<keyword evidence="3" id="KW-1185">Reference proteome</keyword>
<accession>A0ABT9MM91</accession>
<protein>
    <submittedName>
        <fullName evidence="2">Thiopeptide-type bacteriocin biosynthesis protein</fullName>
    </submittedName>
</protein>
<dbReference type="RefSeq" id="WP_306827395.1">
    <property type="nucleotide sequence ID" value="NZ_JAUSRA010000001.1"/>
</dbReference>
<dbReference type="EMBL" id="JAUSRA010000001">
    <property type="protein sequence ID" value="MDP9792520.1"/>
    <property type="molecule type" value="Genomic_DNA"/>
</dbReference>
<reference evidence="2 3" key="1">
    <citation type="submission" date="2023-07" db="EMBL/GenBank/DDBJ databases">
        <title>Sequencing the genomes of 1000 actinobacteria strains.</title>
        <authorList>
            <person name="Klenk H.-P."/>
        </authorList>
    </citation>
    <scope>NUCLEOTIDE SEQUENCE [LARGE SCALE GENOMIC DNA]</scope>
    <source>
        <strain evidence="2 3">DSM 44710</strain>
    </source>
</reference>
<evidence type="ECO:0000313" key="3">
    <source>
        <dbReference type="Proteomes" id="UP001240984"/>
    </source>
</evidence>
<dbReference type="InterPro" id="IPR023809">
    <property type="entry name" value="Thiopep_bacteriocin_synth_dom"/>
</dbReference>